<evidence type="ECO:0000259" key="4">
    <source>
        <dbReference type="SMART" id="SM00389"/>
    </source>
</evidence>
<evidence type="ECO:0000313" key="5">
    <source>
        <dbReference type="EMBL" id="KAF0300593.1"/>
    </source>
</evidence>
<dbReference type="OrthoDB" id="6159439at2759"/>
<evidence type="ECO:0000256" key="3">
    <source>
        <dbReference type="SAM" id="MobiDB-lite"/>
    </source>
</evidence>
<dbReference type="SMART" id="SM00389">
    <property type="entry name" value="HOX"/>
    <property type="match status" value="1"/>
</dbReference>
<evidence type="ECO:0000313" key="6">
    <source>
        <dbReference type="Proteomes" id="UP000440578"/>
    </source>
</evidence>
<dbReference type="AlphaFoldDB" id="A0A6A4W3W0"/>
<dbReference type="GO" id="GO:0005634">
    <property type="term" value="C:nucleus"/>
    <property type="evidence" value="ECO:0007669"/>
    <property type="project" value="UniProtKB-SubCell"/>
</dbReference>
<feature type="domain" description="Homeobox" evidence="4">
    <location>
        <begin position="30"/>
        <end position="75"/>
    </location>
</feature>
<proteinExistence type="predicted"/>
<dbReference type="GO" id="GO:0000978">
    <property type="term" value="F:RNA polymerase II cis-regulatory region sequence-specific DNA binding"/>
    <property type="evidence" value="ECO:0007669"/>
    <property type="project" value="TreeGrafter"/>
</dbReference>
<dbReference type="InterPro" id="IPR001356">
    <property type="entry name" value="HD"/>
</dbReference>
<keyword evidence="6" id="KW-1185">Reference proteome</keyword>
<feature type="region of interest" description="Disordered" evidence="3">
    <location>
        <begin position="1"/>
        <end position="37"/>
    </location>
</feature>
<keyword evidence="2 5" id="KW-0371">Homeobox</keyword>
<sequence>MNQDEELSKDGDSTLKEAGGPGEAARKRKPRRNRTTFTSAQLSALERVFERTHYPDAFVWFQNRRAKFRRNERSLLAQRTPALGLTSAGTEPVTGAEQPLAPRPTGSLCAASVPASPVSSDYPIYSTWKPAGPAHYTMIGPSFIGSTNSSAACAMVPAPAGSSAAASLAYSAGQAAAAAAAAAGFGGLTAPRGGLGTFRLRPPDYPLH</sequence>
<comment type="subcellular location">
    <subcellularLocation>
        <location evidence="1 2">Nucleus</location>
    </subcellularLocation>
</comment>
<dbReference type="SUPFAM" id="SSF46689">
    <property type="entry name" value="Homeodomain-like"/>
    <property type="match status" value="1"/>
</dbReference>
<protein>
    <submittedName>
        <fullName evidence="5">Paired mesoderm homeobox protein 2</fullName>
    </submittedName>
</protein>
<dbReference type="PANTHER" id="PTHR46385">
    <property type="entry name" value="PAIRED MESODERM HOMEOBOX PROTEIN 1-RELATED"/>
    <property type="match status" value="1"/>
</dbReference>
<dbReference type="Gene3D" id="1.10.10.60">
    <property type="entry name" value="Homeodomain-like"/>
    <property type="match status" value="1"/>
</dbReference>
<organism evidence="5 6">
    <name type="scientific">Amphibalanus amphitrite</name>
    <name type="common">Striped barnacle</name>
    <name type="synonym">Balanus amphitrite</name>
    <dbReference type="NCBI Taxonomy" id="1232801"/>
    <lineage>
        <taxon>Eukaryota</taxon>
        <taxon>Metazoa</taxon>
        <taxon>Ecdysozoa</taxon>
        <taxon>Arthropoda</taxon>
        <taxon>Crustacea</taxon>
        <taxon>Multicrustacea</taxon>
        <taxon>Cirripedia</taxon>
        <taxon>Thoracica</taxon>
        <taxon>Thoracicalcarea</taxon>
        <taxon>Balanomorpha</taxon>
        <taxon>Balanoidea</taxon>
        <taxon>Balanidae</taxon>
        <taxon>Amphibalaninae</taxon>
        <taxon>Amphibalanus</taxon>
    </lineage>
</organism>
<dbReference type="Pfam" id="PF00046">
    <property type="entry name" value="Homeodomain"/>
    <property type="match status" value="1"/>
</dbReference>
<reference evidence="5 6" key="1">
    <citation type="submission" date="2019-07" db="EMBL/GenBank/DDBJ databases">
        <title>Draft genome assembly of a fouling barnacle, Amphibalanus amphitrite (Darwin, 1854): The first reference genome for Thecostraca.</title>
        <authorList>
            <person name="Kim W."/>
        </authorList>
    </citation>
    <scope>NUCLEOTIDE SEQUENCE [LARGE SCALE GENOMIC DNA]</scope>
    <source>
        <strain evidence="5">SNU_AA5</strain>
        <tissue evidence="5">Soma without cirri and trophi</tissue>
    </source>
</reference>
<dbReference type="PANTHER" id="PTHR46385:SF3">
    <property type="entry name" value="PAIRED MESODERM HOMEOBOX PROTEIN 2"/>
    <property type="match status" value="1"/>
</dbReference>
<dbReference type="InterPro" id="IPR009057">
    <property type="entry name" value="Homeodomain-like_sf"/>
</dbReference>
<evidence type="ECO:0000256" key="2">
    <source>
        <dbReference type="RuleBase" id="RU000682"/>
    </source>
</evidence>
<name>A0A6A4W3W0_AMPAM</name>
<accession>A0A6A4W3W0</accession>
<dbReference type="CDD" id="cd00086">
    <property type="entry name" value="homeodomain"/>
    <property type="match status" value="1"/>
</dbReference>
<dbReference type="InterPro" id="IPR043378">
    <property type="entry name" value="PRRX1/2"/>
</dbReference>
<comment type="caution">
    <text evidence="5">The sequence shown here is derived from an EMBL/GenBank/DDBJ whole genome shotgun (WGS) entry which is preliminary data.</text>
</comment>
<dbReference type="Proteomes" id="UP000440578">
    <property type="component" value="Unassembled WGS sequence"/>
</dbReference>
<keyword evidence="2" id="KW-0539">Nucleus</keyword>
<dbReference type="EMBL" id="VIIS01001250">
    <property type="protein sequence ID" value="KAF0300593.1"/>
    <property type="molecule type" value="Genomic_DNA"/>
</dbReference>
<gene>
    <name evidence="5" type="primary">PRRX2</name>
    <name evidence="5" type="ORF">FJT64_026920</name>
</gene>
<evidence type="ECO:0000256" key="1">
    <source>
        <dbReference type="ARBA" id="ARBA00004123"/>
    </source>
</evidence>
<keyword evidence="2 5" id="KW-0238">DNA-binding</keyword>
<feature type="region of interest" description="Disordered" evidence="3">
    <location>
        <begin position="81"/>
        <end position="108"/>
    </location>
</feature>
<dbReference type="GO" id="GO:0000981">
    <property type="term" value="F:DNA-binding transcription factor activity, RNA polymerase II-specific"/>
    <property type="evidence" value="ECO:0007669"/>
    <property type="project" value="TreeGrafter"/>
</dbReference>
<feature type="compositionally biased region" description="Basic and acidic residues" evidence="3">
    <location>
        <begin position="1"/>
        <end position="15"/>
    </location>
</feature>